<evidence type="ECO:0000313" key="5">
    <source>
        <dbReference type="EMBL" id="EHK44266.1"/>
    </source>
</evidence>
<sequence length="192" mass="21515">MASTTPSEGFPFPREYFFPAFFTRQPNLTIHHAQLTKWSSLVLAYARHHRIFRLALSAAADSDLFYNRQLDRRLAPPDIREVVDFMRKDGRAEYLQPGDAAAAGAGAGAGDVVLIYWRKPQEWAVLIEAYVDETAQKGSVLTVYELTEGENTRGTEFHGMDNGVLMKALNILVKRGKAQIFGSEDSLGVKFF</sequence>
<dbReference type="EMBL" id="ABDG02000025">
    <property type="protein sequence ID" value="EHK44266.1"/>
    <property type="molecule type" value="Genomic_DNA"/>
</dbReference>
<dbReference type="GO" id="GO:0005198">
    <property type="term" value="F:structural molecule activity"/>
    <property type="evidence" value="ECO:0007669"/>
    <property type="project" value="TreeGrafter"/>
</dbReference>
<evidence type="ECO:0000256" key="4">
    <source>
        <dbReference type="ARBA" id="ARBA00030094"/>
    </source>
</evidence>
<dbReference type="Pfam" id="PF05871">
    <property type="entry name" value="ESCRT-II"/>
    <property type="match status" value="1"/>
</dbReference>
<evidence type="ECO:0000256" key="2">
    <source>
        <dbReference type="ARBA" id="ARBA00022448"/>
    </source>
</evidence>
<proteinExistence type="inferred from homology"/>
<dbReference type="GO" id="GO:0043328">
    <property type="term" value="P:protein transport to vacuole involved in ubiquitin-dependent protein catabolic process via the multivesicular body sorting pathway"/>
    <property type="evidence" value="ECO:0007669"/>
    <property type="project" value="TreeGrafter"/>
</dbReference>
<reference evidence="5 6" key="1">
    <citation type="journal article" date="2011" name="Genome Biol.">
        <title>Comparative genome sequence analysis underscores mycoparasitism as the ancestral life style of Trichoderma.</title>
        <authorList>
            <person name="Kubicek C.P."/>
            <person name="Herrera-Estrella A."/>
            <person name="Seidl-Seiboth V."/>
            <person name="Martinez D.A."/>
            <person name="Druzhinina I.S."/>
            <person name="Thon M."/>
            <person name="Zeilinger S."/>
            <person name="Casas-Flores S."/>
            <person name="Horwitz B.A."/>
            <person name="Mukherjee P.K."/>
            <person name="Mukherjee M."/>
            <person name="Kredics L."/>
            <person name="Alcaraz L.D."/>
            <person name="Aerts A."/>
            <person name="Antal Z."/>
            <person name="Atanasova L."/>
            <person name="Cervantes-Badillo M.G."/>
            <person name="Challacombe J."/>
            <person name="Chertkov O."/>
            <person name="McCluskey K."/>
            <person name="Coulpier F."/>
            <person name="Deshpande N."/>
            <person name="von Doehren H."/>
            <person name="Ebbole D.J."/>
            <person name="Esquivel-Naranjo E.U."/>
            <person name="Fekete E."/>
            <person name="Flipphi M."/>
            <person name="Glaser F."/>
            <person name="Gomez-Rodriguez E.Y."/>
            <person name="Gruber S."/>
            <person name="Han C."/>
            <person name="Henrissat B."/>
            <person name="Hermosa R."/>
            <person name="Hernandez-Onate M."/>
            <person name="Karaffa L."/>
            <person name="Kosti I."/>
            <person name="Le Crom S."/>
            <person name="Lindquist E."/>
            <person name="Lucas S."/>
            <person name="Luebeck M."/>
            <person name="Luebeck P.S."/>
            <person name="Margeot A."/>
            <person name="Metz B."/>
            <person name="Misra M."/>
            <person name="Nevalainen H."/>
            <person name="Omann M."/>
            <person name="Packer N."/>
            <person name="Perrone G."/>
            <person name="Uresti-Rivera E.E."/>
            <person name="Salamov A."/>
            <person name="Schmoll M."/>
            <person name="Seiboth B."/>
            <person name="Shapiro H."/>
            <person name="Sukno S."/>
            <person name="Tamayo-Ramos J.A."/>
            <person name="Tisch D."/>
            <person name="Wiest A."/>
            <person name="Wilkinson H.H."/>
            <person name="Zhang M."/>
            <person name="Coutinho P.M."/>
            <person name="Kenerley C.M."/>
            <person name="Monte E."/>
            <person name="Baker S.E."/>
            <person name="Grigoriev I.V."/>
        </authorList>
    </citation>
    <scope>NUCLEOTIDE SEQUENCE [LARGE SCALE GENOMIC DNA]</scope>
    <source>
        <strain evidence="6">ATCC 20476 / IMI 206040</strain>
    </source>
</reference>
<dbReference type="GO" id="GO:0016236">
    <property type="term" value="P:macroautophagy"/>
    <property type="evidence" value="ECO:0007669"/>
    <property type="project" value="UniProtKB-ARBA"/>
</dbReference>
<keyword evidence="3" id="KW-0653">Protein transport</keyword>
<protein>
    <recommendedName>
        <fullName evidence="4">ESCRT-II complex subunit VPS25</fullName>
    </recommendedName>
</protein>
<dbReference type="Gene3D" id="1.10.10.570">
    <property type="entry name" value="Winged helix' DNA-binding domain. Chain C. Domain 1"/>
    <property type="match status" value="1"/>
</dbReference>
<dbReference type="HOGENOM" id="CLU_087657_0_1_1"/>
<comment type="caution">
    <text evidence="5">The sequence shown here is derived from an EMBL/GenBank/DDBJ whole genome shotgun (WGS) entry which is preliminary data.</text>
</comment>
<evidence type="ECO:0000256" key="3">
    <source>
        <dbReference type="ARBA" id="ARBA00022927"/>
    </source>
</evidence>
<dbReference type="eggNOG" id="KOG4068">
    <property type="taxonomic scope" value="Eukaryota"/>
</dbReference>
<dbReference type="Proteomes" id="UP000005426">
    <property type="component" value="Unassembled WGS sequence"/>
</dbReference>
<dbReference type="Gene3D" id="1.10.10.10">
    <property type="entry name" value="Winged helix-like DNA-binding domain superfamily/Winged helix DNA-binding domain"/>
    <property type="match status" value="1"/>
</dbReference>
<evidence type="ECO:0000313" key="6">
    <source>
        <dbReference type="Proteomes" id="UP000005426"/>
    </source>
</evidence>
<gene>
    <name evidence="5" type="ORF">TRIATDRAFT_223434</name>
</gene>
<dbReference type="STRING" id="452589.G9NXT7"/>
<comment type="similarity">
    <text evidence="1">Belongs to the VPS25 family.</text>
</comment>
<dbReference type="PANTHER" id="PTHR13149:SF0">
    <property type="entry name" value="VACUOLAR PROTEIN-SORTING-ASSOCIATED PROTEIN 25"/>
    <property type="match status" value="1"/>
</dbReference>
<dbReference type="GO" id="GO:0042803">
    <property type="term" value="F:protein homodimerization activity"/>
    <property type="evidence" value="ECO:0007669"/>
    <property type="project" value="TreeGrafter"/>
</dbReference>
<accession>G9NXT7</accession>
<dbReference type="OMA" id="TRCLIMW"/>
<evidence type="ECO:0000256" key="1">
    <source>
        <dbReference type="ARBA" id="ARBA00009674"/>
    </source>
</evidence>
<keyword evidence="2" id="KW-0813">Transport</keyword>
<dbReference type="InterPro" id="IPR036390">
    <property type="entry name" value="WH_DNA-bd_sf"/>
</dbReference>
<dbReference type="PANTHER" id="PTHR13149">
    <property type="entry name" value="VACUOLAR PROTEIN SORTING-ASSOCIATED PROTEIN VPS25"/>
    <property type="match status" value="1"/>
</dbReference>
<dbReference type="OrthoDB" id="245150at2759"/>
<dbReference type="FunFam" id="1.10.10.10:FF:000141">
    <property type="entry name" value="vacuolar protein-sorting-associated protein 25"/>
    <property type="match status" value="1"/>
</dbReference>
<name>G9NXT7_HYPAI</name>
<dbReference type="AlphaFoldDB" id="G9NXT7"/>
<dbReference type="InterPro" id="IPR008570">
    <property type="entry name" value="ESCRT-II_cplx_Vps25-sub"/>
</dbReference>
<dbReference type="InterPro" id="IPR014041">
    <property type="entry name" value="ESCRT-II_cplx_Vps25-sub_N"/>
</dbReference>
<dbReference type="SUPFAM" id="SSF46785">
    <property type="entry name" value="Winged helix' DNA-binding domain"/>
    <property type="match status" value="2"/>
</dbReference>
<organism evidence="5 6">
    <name type="scientific">Hypocrea atroviridis (strain ATCC 20476 / IMI 206040)</name>
    <name type="common">Trichoderma atroviride</name>
    <dbReference type="NCBI Taxonomy" id="452589"/>
    <lineage>
        <taxon>Eukaryota</taxon>
        <taxon>Fungi</taxon>
        <taxon>Dikarya</taxon>
        <taxon>Ascomycota</taxon>
        <taxon>Pezizomycotina</taxon>
        <taxon>Sordariomycetes</taxon>
        <taxon>Hypocreomycetidae</taxon>
        <taxon>Hypocreales</taxon>
        <taxon>Hypocreaceae</taxon>
        <taxon>Trichoderma</taxon>
    </lineage>
</organism>
<dbReference type="InterPro" id="IPR036388">
    <property type="entry name" value="WH-like_DNA-bd_sf"/>
</dbReference>
<keyword evidence="6" id="KW-1185">Reference proteome</keyword>
<dbReference type="GO" id="GO:0000814">
    <property type="term" value="C:ESCRT II complex"/>
    <property type="evidence" value="ECO:0007669"/>
    <property type="project" value="InterPro"/>
</dbReference>